<sequence length="139" mass="15935">MPRTTPELADPSPNFHISPAGERLAHDADSTYTRPIYMAGRSKTWRFVKIKSSNFLTITIISLCILRIRQSKKSVQVERSKLITPRASKEDLKVKAKMELKSAEEKREGGEKTHYIICAETFEEDWIQCGICEGWAYEN</sequence>
<evidence type="ECO:0000313" key="3">
    <source>
        <dbReference type="EMBL" id="GBM38137.1"/>
    </source>
</evidence>
<feature type="region of interest" description="Disordered" evidence="2">
    <location>
        <begin position="1"/>
        <end position="20"/>
    </location>
</feature>
<dbReference type="Proteomes" id="UP000499080">
    <property type="component" value="Unassembled WGS sequence"/>
</dbReference>
<reference evidence="3 4" key="1">
    <citation type="journal article" date="2019" name="Sci. Rep.">
        <title>Orb-weaving spider Araneus ventricosus genome elucidates the spidroin gene catalogue.</title>
        <authorList>
            <person name="Kono N."/>
            <person name="Nakamura H."/>
            <person name="Ohtoshi R."/>
            <person name="Moran D.A.P."/>
            <person name="Shinohara A."/>
            <person name="Yoshida Y."/>
            <person name="Fujiwara M."/>
            <person name="Mori M."/>
            <person name="Tomita M."/>
            <person name="Arakawa K."/>
        </authorList>
    </citation>
    <scope>NUCLEOTIDE SEQUENCE [LARGE SCALE GENOMIC DNA]</scope>
</reference>
<keyword evidence="1" id="KW-0175">Coiled coil</keyword>
<evidence type="ECO:0000256" key="1">
    <source>
        <dbReference type="SAM" id="Coils"/>
    </source>
</evidence>
<feature type="coiled-coil region" evidence="1">
    <location>
        <begin position="86"/>
        <end position="113"/>
    </location>
</feature>
<evidence type="ECO:0000256" key="2">
    <source>
        <dbReference type="SAM" id="MobiDB-lite"/>
    </source>
</evidence>
<name>A0A4Y2FAX6_ARAVE</name>
<protein>
    <submittedName>
        <fullName evidence="3">Uncharacterized protein</fullName>
    </submittedName>
</protein>
<gene>
    <name evidence="3" type="ORF">AVEN_1528_1</name>
</gene>
<organism evidence="3 4">
    <name type="scientific">Araneus ventricosus</name>
    <name type="common">Orbweaver spider</name>
    <name type="synonym">Epeira ventricosa</name>
    <dbReference type="NCBI Taxonomy" id="182803"/>
    <lineage>
        <taxon>Eukaryota</taxon>
        <taxon>Metazoa</taxon>
        <taxon>Ecdysozoa</taxon>
        <taxon>Arthropoda</taxon>
        <taxon>Chelicerata</taxon>
        <taxon>Arachnida</taxon>
        <taxon>Araneae</taxon>
        <taxon>Araneomorphae</taxon>
        <taxon>Entelegynae</taxon>
        <taxon>Araneoidea</taxon>
        <taxon>Araneidae</taxon>
        <taxon>Araneus</taxon>
    </lineage>
</organism>
<dbReference type="AlphaFoldDB" id="A0A4Y2FAX6"/>
<proteinExistence type="predicted"/>
<evidence type="ECO:0000313" key="4">
    <source>
        <dbReference type="Proteomes" id="UP000499080"/>
    </source>
</evidence>
<comment type="caution">
    <text evidence="3">The sequence shown here is derived from an EMBL/GenBank/DDBJ whole genome shotgun (WGS) entry which is preliminary data.</text>
</comment>
<keyword evidence="4" id="KW-1185">Reference proteome</keyword>
<accession>A0A4Y2FAX6</accession>
<dbReference type="EMBL" id="BGPR01000859">
    <property type="protein sequence ID" value="GBM38137.1"/>
    <property type="molecule type" value="Genomic_DNA"/>
</dbReference>